<gene>
    <name evidence="2" type="ORF">NA56DRAFT_637952</name>
</gene>
<dbReference type="OrthoDB" id="2423701at2759"/>
<name>A0A2J6PHA5_9HELO</name>
<accession>A0A2J6PHA5</accession>
<dbReference type="InterPro" id="IPR027974">
    <property type="entry name" value="DUF4470"/>
</dbReference>
<dbReference type="Proteomes" id="UP000235672">
    <property type="component" value="Unassembled WGS sequence"/>
</dbReference>
<sequence length="818" mass="93653">MDAIKADPTDPIPPRNLSASYYELGIYTKSISTAKEAITLLGSNPSLQDQAHREKLEARISKAEIHYFKSTASKKKETREKILAELPRYKPSMFTTTEYFTVGHDVVASIFEPNFFQAYSPDAKQVSFFLGGVGDARTMLQTVAVISEAERLKGSPKRNYHFTVNDIAKSALARNIVVWMLLERVAMTVDADEKELVLTTVFFVYLSTMMPRYAFEMLEETISKAIEALEKGGSPLTWLFLHEKDIPSYIAALRHWLGEGKEIFTSSEIIDKVSDKMRGITRMNAGTIYKNEKSLYLEAAVLFPPKKILGPHDPNFLALMERYSKKPKNHEAIQAFKDHLIEKWHFNTTLIDEEWFSDLQGKALFDVGYDPFESLDHFPYDEVTSKPMRPDRLFEHMKPFFLDAAKAIEYLGERLKIEAVLGDYVDFAEKVQFGLYDPGARPAEFPVLYERIHLSNVPDYTHGHLTTFLHAMPILRRGPDANLRATCLRNSDSWQTVEDYLADYNQIPDTSTLSALSQIQVLIRENTQMAYPMADYTFYTWSAAGPHTFSSLLPRKKFTKWFYSLFFRLALPMTLNLVENMKIIFSPLNLCVLLRLITQLRGFGYPSHWLSEPLLNIIHNTVTTTARPPRTKPMRPADVKREYRDRKLCTAPFSHELAVLAQLFQPLLPFRLTSPTIPASSDIYKYSFHLPGYENIAPQPSCLILVFIKESLFPDSKAPTSVLFNLRTFLDPSTDEMGDKKKFDKVERFRDEGVRVWSSFCWDKGEKVARVWMGEGILGELVEERWSVGIWRTDIWMPACVPQLVGLEGVVSKGARWA</sequence>
<evidence type="ECO:0000313" key="3">
    <source>
        <dbReference type="Proteomes" id="UP000235672"/>
    </source>
</evidence>
<dbReference type="EMBL" id="KZ613532">
    <property type="protein sequence ID" value="PMD13394.1"/>
    <property type="molecule type" value="Genomic_DNA"/>
</dbReference>
<feature type="domain" description="DUF4470" evidence="1">
    <location>
        <begin position="115"/>
        <end position="202"/>
    </location>
</feature>
<evidence type="ECO:0000259" key="1">
    <source>
        <dbReference type="Pfam" id="PF14737"/>
    </source>
</evidence>
<proteinExistence type="predicted"/>
<protein>
    <recommendedName>
        <fullName evidence="1">DUF4470 domain-containing protein</fullName>
    </recommendedName>
</protein>
<organism evidence="2 3">
    <name type="scientific">Hyaloscypha hepaticicola</name>
    <dbReference type="NCBI Taxonomy" id="2082293"/>
    <lineage>
        <taxon>Eukaryota</taxon>
        <taxon>Fungi</taxon>
        <taxon>Dikarya</taxon>
        <taxon>Ascomycota</taxon>
        <taxon>Pezizomycotina</taxon>
        <taxon>Leotiomycetes</taxon>
        <taxon>Helotiales</taxon>
        <taxon>Hyaloscyphaceae</taxon>
        <taxon>Hyaloscypha</taxon>
    </lineage>
</organism>
<reference evidence="2 3" key="1">
    <citation type="submission" date="2016-05" db="EMBL/GenBank/DDBJ databases">
        <title>A degradative enzymes factory behind the ericoid mycorrhizal symbiosis.</title>
        <authorList>
            <consortium name="DOE Joint Genome Institute"/>
            <person name="Martino E."/>
            <person name="Morin E."/>
            <person name="Grelet G."/>
            <person name="Kuo A."/>
            <person name="Kohler A."/>
            <person name="Daghino S."/>
            <person name="Barry K."/>
            <person name="Choi C."/>
            <person name="Cichocki N."/>
            <person name="Clum A."/>
            <person name="Copeland A."/>
            <person name="Hainaut M."/>
            <person name="Haridas S."/>
            <person name="Labutti K."/>
            <person name="Lindquist E."/>
            <person name="Lipzen A."/>
            <person name="Khouja H.-R."/>
            <person name="Murat C."/>
            <person name="Ohm R."/>
            <person name="Olson A."/>
            <person name="Spatafora J."/>
            <person name="Veneault-Fourrey C."/>
            <person name="Henrissat B."/>
            <person name="Grigoriev I."/>
            <person name="Martin F."/>
            <person name="Perotto S."/>
        </authorList>
    </citation>
    <scope>NUCLEOTIDE SEQUENCE [LARGE SCALE GENOMIC DNA]</scope>
    <source>
        <strain evidence="2 3">UAMH 7357</strain>
    </source>
</reference>
<dbReference type="STRING" id="1745343.A0A2J6PHA5"/>
<evidence type="ECO:0000313" key="2">
    <source>
        <dbReference type="EMBL" id="PMD13394.1"/>
    </source>
</evidence>
<dbReference type="Pfam" id="PF14737">
    <property type="entry name" value="DUF4470"/>
    <property type="match status" value="1"/>
</dbReference>
<keyword evidence="3" id="KW-1185">Reference proteome</keyword>
<dbReference type="AlphaFoldDB" id="A0A2J6PHA5"/>